<dbReference type="OrthoDB" id="9814623at2"/>
<dbReference type="AlphaFoldDB" id="A0A3D8IPU8"/>
<proteinExistence type="predicted"/>
<dbReference type="Pfam" id="PF00005">
    <property type="entry name" value="ABC_tran"/>
    <property type="match status" value="1"/>
</dbReference>
<dbReference type="InterPro" id="IPR017871">
    <property type="entry name" value="ABC_transporter-like_CS"/>
</dbReference>
<comment type="caution">
    <text evidence="5">The sequence shown here is derived from an EMBL/GenBank/DDBJ whole genome shotgun (WGS) entry which is preliminary data.</text>
</comment>
<accession>A0A3D8IPU8</accession>
<dbReference type="Gene3D" id="3.40.50.300">
    <property type="entry name" value="P-loop containing nucleotide triphosphate hydrolases"/>
    <property type="match status" value="1"/>
</dbReference>
<keyword evidence="2" id="KW-0547">Nucleotide-binding</keyword>
<evidence type="ECO:0000313" key="5">
    <source>
        <dbReference type="EMBL" id="RDU67123.1"/>
    </source>
</evidence>
<dbReference type="EMBL" id="NXLQ01000002">
    <property type="protein sequence ID" value="RDU67123.1"/>
    <property type="molecule type" value="Genomic_DNA"/>
</dbReference>
<evidence type="ECO:0000256" key="1">
    <source>
        <dbReference type="ARBA" id="ARBA00022448"/>
    </source>
</evidence>
<dbReference type="PANTHER" id="PTHR42781:SF8">
    <property type="entry name" value="BICARBONATE TRANSPORT ATP-BINDING PROTEIN CMPC"/>
    <property type="match status" value="1"/>
</dbReference>
<protein>
    <submittedName>
        <fullName evidence="5">ABC transporter ATP-binding protein</fullName>
    </submittedName>
</protein>
<dbReference type="Proteomes" id="UP000256379">
    <property type="component" value="Unassembled WGS sequence"/>
</dbReference>
<gene>
    <name evidence="5" type="ORF">CQA53_02410</name>
</gene>
<dbReference type="RefSeq" id="WP_115542420.1">
    <property type="nucleotide sequence ID" value="NZ_NXLQ01000002.1"/>
</dbReference>
<dbReference type="InterPro" id="IPR027417">
    <property type="entry name" value="P-loop_NTPase"/>
</dbReference>
<dbReference type="SUPFAM" id="SSF52540">
    <property type="entry name" value="P-loop containing nucleoside triphosphate hydrolases"/>
    <property type="match status" value="1"/>
</dbReference>
<dbReference type="InterPro" id="IPR050093">
    <property type="entry name" value="ABC_SmlMolc_Importer"/>
</dbReference>
<dbReference type="PROSITE" id="PS50893">
    <property type="entry name" value="ABC_TRANSPORTER_2"/>
    <property type="match status" value="1"/>
</dbReference>
<keyword evidence="1" id="KW-0813">Transport</keyword>
<dbReference type="GO" id="GO:0016887">
    <property type="term" value="F:ATP hydrolysis activity"/>
    <property type="evidence" value="ECO:0007669"/>
    <property type="project" value="InterPro"/>
</dbReference>
<feature type="domain" description="ABC transporter" evidence="4">
    <location>
        <begin position="4"/>
        <end position="262"/>
    </location>
</feature>
<keyword evidence="3 5" id="KW-0067">ATP-binding</keyword>
<reference evidence="5 6" key="1">
    <citation type="submission" date="2018-04" db="EMBL/GenBank/DDBJ databases">
        <title>Novel Campyloabacter and Helicobacter Species and Strains.</title>
        <authorList>
            <person name="Mannion A.J."/>
            <person name="Shen Z."/>
            <person name="Fox J.G."/>
        </authorList>
    </citation>
    <scope>NUCLEOTIDE SEQUENCE [LARGE SCALE GENOMIC DNA]</scope>
    <source>
        <strain evidence="5 6">MIT 17-337</strain>
    </source>
</reference>
<dbReference type="PANTHER" id="PTHR42781">
    <property type="entry name" value="SPERMIDINE/PUTRESCINE IMPORT ATP-BINDING PROTEIN POTA"/>
    <property type="match status" value="1"/>
</dbReference>
<dbReference type="InterPro" id="IPR003593">
    <property type="entry name" value="AAA+_ATPase"/>
</dbReference>
<name>A0A3D8IPU8_9HELI</name>
<evidence type="ECO:0000259" key="4">
    <source>
        <dbReference type="PROSITE" id="PS50893"/>
    </source>
</evidence>
<sequence length="281" mass="32240">MQNISIHNLSKTYQKSKILRGISLNIEAGEFVTLLGSSGCGKTTLLNILGGFTDFDDGEIYIDSKCYKHSLSLSPKRIKVFQNYVLLPWKNVLNQVVFALESIIHTQKRYASKYEREYIACGDSMQSQIPFKKNEIRDVALYYLELVGLKEHIYKFPHELSGGQQSRVNIARALSVKPEVLLMDEPFGALDSFTRENLQNELKLIVNRLKTTCVFVTHDIEESLILGTKIVVMSATEGNVSLQIQPHRPYDKRDSYFSRLREEIYNALKYPYVKALQQYVI</sequence>
<evidence type="ECO:0000313" key="6">
    <source>
        <dbReference type="Proteomes" id="UP000256379"/>
    </source>
</evidence>
<evidence type="ECO:0000256" key="2">
    <source>
        <dbReference type="ARBA" id="ARBA00022741"/>
    </source>
</evidence>
<keyword evidence="6" id="KW-1185">Reference proteome</keyword>
<dbReference type="SMART" id="SM00382">
    <property type="entry name" value="AAA"/>
    <property type="match status" value="1"/>
</dbReference>
<organism evidence="5 6">
    <name type="scientific">Helicobacter didelphidarum</name>
    <dbReference type="NCBI Taxonomy" id="2040648"/>
    <lineage>
        <taxon>Bacteria</taxon>
        <taxon>Pseudomonadati</taxon>
        <taxon>Campylobacterota</taxon>
        <taxon>Epsilonproteobacteria</taxon>
        <taxon>Campylobacterales</taxon>
        <taxon>Helicobacteraceae</taxon>
        <taxon>Helicobacter</taxon>
    </lineage>
</organism>
<dbReference type="InterPro" id="IPR003439">
    <property type="entry name" value="ABC_transporter-like_ATP-bd"/>
</dbReference>
<evidence type="ECO:0000256" key="3">
    <source>
        <dbReference type="ARBA" id="ARBA00022840"/>
    </source>
</evidence>
<dbReference type="PROSITE" id="PS00211">
    <property type="entry name" value="ABC_TRANSPORTER_1"/>
    <property type="match status" value="1"/>
</dbReference>
<dbReference type="GO" id="GO:0005524">
    <property type="term" value="F:ATP binding"/>
    <property type="evidence" value="ECO:0007669"/>
    <property type="project" value="UniProtKB-KW"/>
</dbReference>